<keyword evidence="1" id="KW-0472">Membrane</keyword>
<dbReference type="HOGENOM" id="CLU_1308995_0_0_14"/>
<dbReference type="KEGG" id="mco:MCJ_007240"/>
<dbReference type="AlphaFoldDB" id="C5J7E3"/>
<dbReference type="NCBIfam" id="NF045844">
    <property type="entry name" value="BC85_0335_fam"/>
    <property type="match status" value="1"/>
</dbReference>
<reference evidence="3" key="1">
    <citation type="journal article" date="2009" name="BMC Bioinformatics">
        <title>The Mycoplasma conjunctivae genome sequencing, annotation and analysis.</title>
        <authorList>
            <person name="Calderon-Copete S.P."/>
            <person name="Wigger G."/>
            <person name="Wunderlin C."/>
            <person name="Schmidheini T."/>
            <person name="Frey J."/>
            <person name="Quail M.A."/>
            <person name="Falquet L."/>
        </authorList>
    </citation>
    <scope>NUCLEOTIDE SEQUENCE [LARGE SCALE GENOMIC DNA]</scope>
    <source>
        <strain evidence="3">ATCC 25834 / NCTC 10147 / HRC/581</strain>
    </source>
</reference>
<dbReference type="EMBL" id="FM864216">
    <property type="protein sequence ID" value="CAT05406.1"/>
    <property type="molecule type" value="Genomic_DNA"/>
</dbReference>
<sequence>MNPIIRNILIVSIFAAIAITVITLIISNIKKNKIVKKYQQLNNDKLLVEKNIKINDIVNQIQNTNLIVEEVEFILNIIDTYNYKKPLFLETDGLLSILSAKMNKINTYILKEHLILKQFEDHKKEITQNNIIILDKPENNYDFIYLFNSNYQNEWKVLNFFYKLLDEGGIFVIKLERKNRKNLLNDLKYNNIKYYLDYYFNLIIIKKEKSIKI</sequence>
<keyword evidence="1" id="KW-1133">Transmembrane helix</keyword>
<proteinExistence type="predicted"/>
<gene>
    <name evidence="2" type="ordered locus">MCJ_007240</name>
</gene>
<organism evidence="2 3">
    <name type="scientific">Mesomycoplasma conjunctivae (strain ATCC 25834 / NCTC 10147 / HRC/581)</name>
    <name type="common">Mycoplasma conjunctivae</name>
    <dbReference type="NCBI Taxonomy" id="572263"/>
    <lineage>
        <taxon>Bacteria</taxon>
        <taxon>Bacillati</taxon>
        <taxon>Mycoplasmatota</taxon>
        <taxon>Mycoplasmoidales</taxon>
        <taxon>Metamycoplasmataceae</taxon>
        <taxon>Mesomycoplasma</taxon>
    </lineage>
</organism>
<accession>C5J7E3</accession>
<evidence type="ECO:0000313" key="3">
    <source>
        <dbReference type="Proteomes" id="UP000001491"/>
    </source>
</evidence>
<keyword evidence="1" id="KW-0812">Transmembrane</keyword>
<evidence type="ECO:0008006" key="4">
    <source>
        <dbReference type="Google" id="ProtNLM"/>
    </source>
</evidence>
<feature type="transmembrane region" description="Helical" evidence="1">
    <location>
        <begin position="6"/>
        <end position="27"/>
    </location>
</feature>
<evidence type="ECO:0000313" key="2">
    <source>
        <dbReference type="EMBL" id="CAT05406.1"/>
    </source>
</evidence>
<dbReference type="eggNOG" id="ENOG5032F1Q">
    <property type="taxonomic scope" value="Bacteria"/>
</dbReference>
<name>C5J7E3_MESCH</name>
<dbReference type="Proteomes" id="UP000001491">
    <property type="component" value="Chromosome"/>
</dbReference>
<protein>
    <recommendedName>
        <fullName evidence="4">Methyltransferase</fullName>
    </recommendedName>
</protein>
<evidence type="ECO:0000256" key="1">
    <source>
        <dbReference type="SAM" id="Phobius"/>
    </source>
</evidence>
<keyword evidence="3" id="KW-1185">Reference proteome</keyword>